<dbReference type="CDD" id="cd12108">
    <property type="entry name" value="Hr-like"/>
    <property type="match status" value="1"/>
</dbReference>
<protein>
    <submittedName>
        <fullName evidence="2">Hemerythrin domain-containing protein</fullName>
    </submittedName>
</protein>
<evidence type="ECO:0000313" key="3">
    <source>
        <dbReference type="Proteomes" id="UP001330812"/>
    </source>
</evidence>
<sequence>MSEALTDAVAVVETRMVHELHRRATTLLTEAAARPEVALPALAELRDFLVQNLHHHHQTEDDELWPLITAVAPDAGKGLVGLEGEHDELDRKLDALAAVPLESDAHRGSLREAAAAVRDLVHLHLEHEEPVLFPALREHLPAETWATFSQHVIDTAPPIAPHLMVGFLDQAGTPEEVDLVLSGLPAPVRPMLPALRQQGEQALLALAGTGAPA</sequence>
<reference evidence="2 3" key="1">
    <citation type="journal article" date="2015" name="Int. J. Syst. Evol. Microbiol.">
        <title>Amycolatopsis rhabdoformis sp. nov., an actinomycete isolated from a tropical forest soil.</title>
        <authorList>
            <person name="Souza W.R."/>
            <person name="Silva R.E."/>
            <person name="Goodfellow M."/>
            <person name="Busarakam K."/>
            <person name="Figueiro F.S."/>
            <person name="Ferreira D."/>
            <person name="Rodrigues-Filho E."/>
            <person name="Moraes L.A.B."/>
            <person name="Zucchi T.D."/>
        </authorList>
    </citation>
    <scope>NUCLEOTIDE SEQUENCE [LARGE SCALE GENOMIC DNA]</scope>
    <source>
        <strain evidence="2 3">NCIMB 14900</strain>
    </source>
</reference>
<dbReference type="InterPro" id="IPR012312">
    <property type="entry name" value="Hemerythrin-like"/>
</dbReference>
<dbReference type="Gene3D" id="1.20.120.520">
    <property type="entry name" value="nmb1532 protein domain like"/>
    <property type="match status" value="1"/>
</dbReference>
<keyword evidence="3" id="KW-1185">Reference proteome</keyword>
<evidence type="ECO:0000313" key="2">
    <source>
        <dbReference type="EMBL" id="WSE26670.1"/>
    </source>
</evidence>
<dbReference type="Proteomes" id="UP001330812">
    <property type="component" value="Chromosome"/>
</dbReference>
<name>A0ABZ1HWZ8_9PSEU</name>
<dbReference type="RefSeq" id="WP_326565654.1">
    <property type="nucleotide sequence ID" value="NZ_CP142149.1"/>
</dbReference>
<organism evidence="2 3">
    <name type="scientific">Amycolatopsis rhabdoformis</name>
    <dbReference type="NCBI Taxonomy" id="1448059"/>
    <lineage>
        <taxon>Bacteria</taxon>
        <taxon>Bacillati</taxon>
        <taxon>Actinomycetota</taxon>
        <taxon>Actinomycetes</taxon>
        <taxon>Pseudonocardiales</taxon>
        <taxon>Pseudonocardiaceae</taxon>
        <taxon>Amycolatopsis</taxon>
    </lineage>
</organism>
<dbReference type="Pfam" id="PF01814">
    <property type="entry name" value="Hemerythrin"/>
    <property type="match status" value="1"/>
</dbReference>
<proteinExistence type="predicted"/>
<gene>
    <name evidence="2" type="ORF">VSH64_27735</name>
</gene>
<feature type="domain" description="Hemerythrin-like" evidence="1">
    <location>
        <begin position="16"/>
        <end position="136"/>
    </location>
</feature>
<evidence type="ECO:0000259" key="1">
    <source>
        <dbReference type="Pfam" id="PF01814"/>
    </source>
</evidence>
<dbReference type="EMBL" id="CP142149">
    <property type="protein sequence ID" value="WSE26670.1"/>
    <property type="molecule type" value="Genomic_DNA"/>
</dbReference>
<accession>A0ABZ1HWZ8</accession>